<dbReference type="PANTHER" id="PTHR43133:SF8">
    <property type="entry name" value="RNA POLYMERASE SIGMA FACTOR HI_1459-RELATED"/>
    <property type="match status" value="1"/>
</dbReference>
<dbReference type="InterPro" id="IPR013324">
    <property type="entry name" value="RNA_pol_sigma_r3/r4-like"/>
</dbReference>
<dbReference type="InterPro" id="IPR039425">
    <property type="entry name" value="RNA_pol_sigma-70-like"/>
</dbReference>
<evidence type="ECO:0000259" key="7">
    <source>
        <dbReference type="Pfam" id="PF08281"/>
    </source>
</evidence>
<dbReference type="InterPro" id="IPR036388">
    <property type="entry name" value="WH-like_DNA-bd_sf"/>
</dbReference>
<dbReference type="SUPFAM" id="SSF88659">
    <property type="entry name" value="Sigma3 and sigma4 domains of RNA polymerase sigma factors"/>
    <property type="match status" value="1"/>
</dbReference>
<name>A0ABV2BZF3_9GAMM</name>
<dbReference type="Gene3D" id="1.10.1740.10">
    <property type="match status" value="1"/>
</dbReference>
<dbReference type="SUPFAM" id="SSF88946">
    <property type="entry name" value="Sigma2 domain of RNA polymerase sigma factors"/>
    <property type="match status" value="1"/>
</dbReference>
<evidence type="ECO:0000256" key="1">
    <source>
        <dbReference type="ARBA" id="ARBA00010641"/>
    </source>
</evidence>
<keyword evidence="2" id="KW-0805">Transcription regulation</keyword>
<gene>
    <name evidence="8" type="ORF">ABVT43_19365</name>
</gene>
<evidence type="ECO:0000256" key="3">
    <source>
        <dbReference type="ARBA" id="ARBA00023082"/>
    </source>
</evidence>
<evidence type="ECO:0000259" key="6">
    <source>
        <dbReference type="Pfam" id="PF04542"/>
    </source>
</evidence>
<dbReference type="InterPro" id="IPR013249">
    <property type="entry name" value="RNA_pol_sigma70_r4_t2"/>
</dbReference>
<comment type="caution">
    <text evidence="8">The sequence shown here is derived from an EMBL/GenBank/DDBJ whole genome shotgun (WGS) entry which is preliminary data.</text>
</comment>
<evidence type="ECO:0000256" key="2">
    <source>
        <dbReference type="ARBA" id="ARBA00023015"/>
    </source>
</evidence>
<dbReference type="InterPro" id="IPR013325">
    <property type="entry name" value="RNA_pol_sigma_r2"/>
</dbReference>
<feature type="domain" description="RNA polymerase sigma-70 region 2" evidence="6">
    <location>
        <begin position="24"/>
        <end position="90"/>
    </location>
</feature>
<accession>A0ABV2BZF3</accession>
<dbReference type="PANTHER" id="PTHR43133">
    <property type="entry name" value="RNA POLYMERASE ECF-TYPE SIGMA FACTO"/>
    <property type="match status" value="1"/>
</dbReference>
<dbReference type="NCBIfam" id="TIGR02937">
    <property type="entry name" value="sigma70-ECF"/>
    <property type="match status" value="1"/>
</dbReference>
<dbReference type="Pfam" id="PF04542">
    <property type="entry name" value="Sigma70_r2"/>
    <property type="match status" value="1"/>
</dbReference>
<reference evidence="8 9" key="1">
    <citation type="submission" date="2024-06" db="EMBL/GenBank/DDBJ databases">
        <authorList>
            <person name="Li F."/>
        </authorList>
    </citation>
    <scope>NUCLEOTIDE SEQUENCE [LARGE SCALE GENOMIC DNA]</scope>
    <source>
        <strain evidence="8 9">GXAS 311</strain>
    </source>
</reference>
<dbReference type="EMBL" id="JBEVCJ010000045">
    <property type="protein sequence ID" value="MET1257308.1"/>
    <property type="molecule type" value="Genomic_DNA"/>
</dbReference>
<evidence type="ECO:0000313" key="8">
    <source>
        <dbReference type="EMBL" id="MET1257308.1"/>
    </source>
</evidence>
<proteinExistence type="inferred from homology"/>
<dbReference type="InterPro" id="IPR014284">
    <property type="entry name" value="RNA_pol_sigma-70_dom"/>
</dbReference>
<keyword evidence="3" id="KW-0731">Sigma factor</keyword>
<dbReference type="InterPro" id="IPR007627">
    <property type="entry name" value="RNA_pol_sigma70_r2"/>
</dbReference>
<sequence>MLQAEEELLVLAAQEGSHDAFNQLVQYFQKPLLMFAYKLSSDMELSRDAVQDSWIRLAGRLGRLDDPRAFKSWIYRTVRWRVLDLLRTRKTVQIELDDICCEANQNHDNLAVQHSVDNPQADNQQVLTVAINQLPAIERQIIYLFYLDEMKLIEIAFVLDIPLGTVKSRLNRARKMLKEKFS</sequence>
<evidence type="ECO:0000256" key="4">
    <source>
        <dbReference type="ARBA" id="ARBA00023125"/>
    </source>
</evidence>
<keyword evidence="5" id="KW-0804">Transcription</keyword>
<dbReference type="RefSeq" id="WP_353897892.1">
    <property type="nucleotide sequence ID" value="NZ_JBEVCJ010000045.1"/>
</dbReference>
<dbReference type="Proteomes" id="UP001548189">
    <property type="component" value="Unassembled WGS sequence"/>
</dbReference>
<evidence type="ECO:0000256" key="5">
    <source>
        <dbReference type="ARBA" id="ARBA00023163"/>
    </source>
</evidence>
<feature type="domain" description="RNA polymerase sigma factor 70 region 4 type 2" evidence="7">
    <location>
        <begin position="126"/>
        <end position="177"/>
    </location>
</feature>
<dbReference type="CDD" id="cd06171">
    <property type="entry name" value="Sigma70_r4"/>
    <property type="match status" value="1"/>
</dbReference>
<organism evidence="8 9">
    <name type="scientific">Aliikangiella maris</name>
    <dbReference type="NCBI Taxonomy" id="3162458"/>
    <lineage>
        <taxon>Bacteria</taxon>
        <taxon>Pseudomonadati</taxon>
        <taxon>Pseudomonadota</taxon>
        <taxon>Gammaproteobacteria</taxon>
        <taxon>Oceanospirillales</taxon>
        <taxon>Pleioneaceae</taxon>
        <taxon>Aliikangiella</taxon>
    </lineage>
</organism>
<evidence type="ECO:0000313" key="9">
    <source>
        <dbReference type="Proteomes" id="UP001548189"/>
    </source>
</evidence>
<dbReference type="Pfam" id="PF08281">
    <property type="entry name" value="Sigma70_r4_2"/>
    <property type="match status" value="1"/>
</dbReference>
<dbReference type="Gene3D" id="1.10.10.10">
    <property type="entry name" value="Winged helix-like DNA-binding domain superfamily/Winged helix DNA-binding domain"/>
    <property type="match status" value="1"/>
</dbReference>
<keyword evidence="4" id="KW-0238">DNA-binding</keyword>
<protein>
    <submittedName>
        <fullName evidence="8">Sigma-70 family RNA polymerase sigma factor</fullName>
    </submittedName>
</protein>
<comment type="similarity">
    <text evidence="1">Belongs to the sigma-70 factor family. ECF subfamily.</text>
</comment>
<keyword evidence="9" id="KW-1185">Reference proteome</keyword>